<reference evidence="4 5" key="1">
    <citation type="submission" date="2019-03" db="EMBL/GenBank/DDBJ databases">
        <title>Genomic Encyclopedia of Type Strains, Phase IV (KMG-IV): sequencing the most valuable type-strain genomes for metagenomic binning, comparative biology and taxonomic classification.</title>
        <authorList>
            <person name="Goeker M."/>
        </authorList>
    </citation>
    <scope>NUCLEOTIDE SEQUENCE [LARGE SCALE GENOMIC DNA]</scope>
    <source>
        <strain evidence="4 5">DSM 100059</strain>
    </source>
</reference>
<dbReference type="OrthoDB" id="9787344at2"/>
<feature type="domain" description="HTH LytTR-type" evidence="3">
    <location>
        <begin position="134"/>
        <end position="232"/>
    </location>
</feature>
<dbReference type="InterPro" id="IPR001789">
    <property type="entry name" value="Sig_transdc_resp-reg_receiver"/>
</dbReference>
<dbReference type="PROSITE" id="PS50930">
    <property type="entry name" value="HTH_LYTTR"/>
    <property type="match status" value="1"/>
</dbReference>
<dbReference type="Gene3D" id="2.40.50.1020">
    <property type="entry name" value="LytTr DNA-binding domain"/>
    <property type="match status" value="1"/>
</dbReference>
<evidence type="ECO:0000259" key="2">
    <source>
        <dbReference type="PROSITE" id="PS50110"/>
    </source>
</evidence>
<dbReference type="InterPro" id="IPR007492">
    <property type="entry name" value="LytTR_DNA-bd_dom"/>
</dbReference>
<dbReference type="InterPro" id="IPR011006">
    <property type="entry name" value="CheY-like_superfamily"/>
</dbReference>
<evidence type="ECO:0000313" key="5">
    <source>
        <dbReference type="Proteomes" id="UP000294498"/>
    </source>
</evidence>
<dbReference type="SMART" id="SM00448">
    <property type="entry name" value="REC"/>
    <property type="match status" value="1"/>
</dbReference>
<evidence type="ECO:0000313" key="4">
    <source>
        <dbReference type="EMBL" id="TDX01973.1"/>
    </source>
</evidence>
<dbReference type="GO" id="GO:0000156">
    <property type="term" value="F:phosphorelay response regulator activity"/>
    <property type="evidence" value="ECO:0007669"/>
    <property type="project" value="InterPro"/>
</dbReference>
<keyword evidence="1" id="KW-0597">Phosphoprotein</keyword>
<dbReference type="GO" id="GO:0003677">
    <property type="term" value="F:DNA binding"/>
    <property type="evidence" value="ECO:0007669"/>
    <property type="project" value="InterPro"/>
</dbReference>
<evidence type="ECO:0000259" key="3">
    <source>
        <dbReference type="PROSITE" id="PS50930"/>
    </source>
</evidence>
<name>A0A4V3GM38_9BACT</name>
<evidence type="ECO:0000256" key="1">
    <source>
        <dbReference type="PROSITE-ProRule" id="PRU00169"/>
    </source>
</evidence>
<dbReference type="Pfam" id="PF00072">
    <property type="entry name" value="Response_reg"/>
    <property type="match status" value="1"/>
</dbReference>
<dbReference type="RefSeq" id="WP_133994605.1">
    <property type="nucleotide sequence ID" value="NZ_SODV01000001.1"/>
</dbReference>
<feature type="domain" description="Response regulatory" evidence="2">
    <location>
        <begin position="4"/>
        <end position="115"/>
    </location>
</feature>
<accession>A0A4V3GM38</accession>
<dbReference type="EMBL" id="SODV01000001">
    <property type="protein sequence ID" value="TDX01973.1"/>
    <property type="molecule type" value="Genomic_DNA"/>
</dbReference>
<dbReference type="InterPro" id="IPR046947">
    <property type="entry name" value="LytR-like"/>
</dbReference>
<feature type="modified residue" description="4-aspartylphosphate" evidence="1">
    <location>
        <position position="55"/>
    </location>
</feature>
<dbReference type="SUPFAM" id="SSF52172">
    <property type="entry name" value="CheY-like"/>
    <property type="match status" value="1"/>
</dbReference>
<sequence length="232" mass="26913">MKTTCLIADDEPLARDLLVGYVGNLEDLDLKGVCNNAMETFAFLQRQPVQLLFLDIQMPKITGLDLIRSLHERPSIIITTAYREFAADGFELEVLDYLVKPISFDRFLKSVSRFYHYNTREAAPEVNTFDKAYMYCKVNRELVRIYLKDILYIESIKDYVRIVTGAQQYVTYQRIGYMEEKLPSDKFLRVHKSFIVSVEHIDSYNADTVTVGGHPLPLGRNYRDAFRKLLST</sequence>
<dbReference type="Proteomes" id="UP000294498">
    <property type="component" value="Unassembled WGS sequence"/>
</dbReference>
<gene>
    <name evidence="4" type="ORF">EDB95_3020</name>
</gene>
<comment type="caution">
    <text evidence="4">The sequence shown here is derived from an EMBL/GenBank/DDBJ whole genome shotgun (WGS) entry which is preliminary data.</text>
</comment>
<dbReference type="Pfam" id="PF04397">
    <property type="entry name" value="LytTR"/>
    <property type="match status" value="1"/>
</dbReference>
<organism evidence="4 5">
    <name type="scientific">Dinghuibacter silviterrae</name>
    <dbReference type="NCBI Taxonomy" id="1539049"/>
    <lineage>
        <taxon>Bacteria</taxon>
        <taxon>Pseudomonadati</taxon>
        <taxon>Bacteroidota</taxon>
        <taxon>Chitinophagia</taxon>
        <taxon>Chitinophagales</taxon>
        <taxon>Chitinophagaceae</taxon>
        <taxon>Dinghuibacter</taxon>
    </lineage>
</organism>
<dbReference type="PANTHER" id="PTHR37299:SF1">
    <property type="entry name" value="STAGE 0 SPORULATION PROTEIN A HOMOLOG"/>
    <property type="match status" value="1"/>
</dbReference>
<protein>
    <submittedName>
        <fullName evidence="4">LytTR family two component transcriptional regulator</fullName>
    </submittedName>
</protein>
<proteinExistence type="predicted"/>
<dbReference type="AlphaFoldDB" id="A0A4V3GM38"/>
<dbReference type="PANTHER" id="PTHR37299">
    <property type="entry name" value="TRANSCRIPTIONAL REGULATOR-RELATED"/>
    <property type="match status" value="1"/>
</dbReference>
<dbReference type="SMART" id="SM00850">
    <property type="entry name" value="LytTR"/>
    <property type="match status" value="1"/>
</dbReference>
<keyword evidence="5" id="KW-1185">Reference proteome</keyword>
<dbReference type="Gene3D" id="3.40.50.2300">
    <property type="match status" value="1"/>
</dbReference>
<dbReference type="PROSITE" id="PS50110">
    <property type="entry name" value="RESPONSE_REGULATORY"/>
    <property type="match status" value="1"/>
</dbReference>